<dbReference type="Proteomes" id="UP000600918">
    <property type="component" value="Unassembled WGS sequence"/>
</dbReference>
<reference evidence="2" key="1">
    <citation type="journal article" date="2020" name="G3 (Bethesda)">
        <title>High-Quality Assemblies for Three Invasive Social Wasps from the &lt;i&gt;Vespula&lt;/i&gt; Genus.</title>
        <authorList>
            <person name="Harrop T.W.R."/>
            <person name="Guhlin J."/>
            <person name="McLaughlin G.M."/>
            <person name="Permina E."/>
            <person name="Stockwell P."/>
            <person name="Gilligan J."/>
            <person name="Le Lec M.F."/>
            <person name="Gruber M.A.M."/>
            <person name="Quinn O."/>
            <person name="Lovegrove M."/>
            <person name="Duncan E.J."/>
            <person name="Remnant E.J."/>
            <person name="Van Eeckhoven J."/>
            <person name="Graham B."/>
            <person name="Knapp R.A."/>
            <person name="Langford K.W."/>
            <person name="Kronenberg Z."/>
            <person name="Press M.O."/>
            <person name="Eacker S.M."/>
            <person name="Wilson-Rankin E.E."/>
            <person name="Purcell J."/>
            <person name="Lester P.J."/>
            <person name="Dearden P.K."/>
        </authorList>
    </citation>
    <scope>NUCLEOTIDE SEQUENCE</scope>
    <source>
        <strain evidence="2">Volc-1</strain>
    </source>
</reference>
<dbReference type="EMBL" id="JACSDY010000021">
    <property type="protein sequence ID" value="KAF7394184.1"/>
    <property type="molecule type" value="Genomic_DNA"/>
</dbReference>
<sequence>MNQDLRRRDRLPEEKVRRSGTDINTKETERFDLRPAGNAPSKISKSISVSSVLQAEPRIIARNARKSTLFRARALTAALRKMAGRTVSGPKSRRRDAKECAEVFRDAKIRRENLVEARDGGPTLGCPLTLLEIPIEEKSCRKSSSRRNRGVRLEVDSTGNSSGRKEVGTTKDF</sequence>
<keyword evidence="3" id="KW-1185">Reference proteome</keyword>
<name>A0A834JWH9_VESPE</name>
<gene>
    <name evidence="2" type="ORF">H0235_016779</name>
</gene>
<feature type="region of interest" description="Disordered" evidence="1">
    <location>
        <begin position="139"/>
        <end position="173"/>
    </location>
</feature>
<evidence type="ECO:0000313" key="3">
    <source>
        <dbReference type="Proteomes" id="UP000600918"/>
    </source>
</evidence>
<feature type="region of interest" description="Disordered" evidence="1">
    <location>
        <begin position="1"/>
        <end position="42"/>
    </location>
</feature>
<feature type="compositionally biased region" description="Basic residues" evidence="1">
    <location>
        <begin position="141"/>
        <end position="150"/>
    </location>
</feature>
<dbReference type="AlphaFoldDB" id="A0A834JWH9"/>
<feature type="compositionally biased region" description="Basic and acidic residues" evidence="1">
    <location>
        <begin position="163"/>
        <end position="173"/>
    </location>
</feature>
<feature type="compositionally biased region" description="Basic and acidic residues" evidence="1">
    <location>
        <begin position="1"/>
        <end position="33"/>
    </location>
</feature>
<accession>A0A834JWH9</accession>
<proteinExistence type="predicted"/>
<protein>
    <submittedName>
        <fullName evidence="2">Uncharacterized protein</fullName>
    </submittedName>
</protein>
<organism evidence="2 3">
    <name type="scientific">Vespula pensylvanica</name>
    <name type="common">Western yellow jacket</name>
    <name type="synonym">Wasp</name>
    <dbReference type="NCBI Taxonomy" id="30213"/>
    <lineage>
        <taxon>Eukaryota</taxon>
        <taxon>Metazoa</taxon>
        <taxon>Ecdysozoa</taxon>
        <taxon>Arthropoda</taxon>
        <taxon>Hexapoda</taxon>
        <taxon>Insecta</taxon>
        <taxon>Pterygota</taxon>
        <taxon>Neoptera</taxon>
        <taxon>Endopterygota</taxon>
        <taxon>Hymenoptera</taxon>
        <taxon>Apocrita</taxon>
        <taxon>Aculeata</taxon>
        <taxon>Vespoidea</taxon>
        <taxon>Vespidae</taxon>
        <taxon>Vespinae</taxon>
        <taxon>Vespula</taxon>
    </lineage>
</organism>
<evidence type="ECO:0000256" key="1">
    <source>
        <dbReference type="SAM" id="MobiDB-lite"/>
    </source>
</evidence>
<evidence type="ECO:0000313" key="2">
    <source>
        <dbReference type="EMBL" id="KAF7394184.1"/>
    </source>
</evidence>
<comment type="caution">
    <text evidence="2">The sequence shown here is derived from an EMBL/GenBank/DDBJ whole genome shotgun (WGS) entry which is preliminary data.</text>
</comment>